<dbReference type="Gene3D" id="3.40.50.300">
    <property type="entry name" value="P-loop containing nucleotide triphosphate hydrolases"/>
    <property type="match status" value="1"/>
</dbReference>
<dbReference type="GO" id="GO:0016887">
    <property type="term" value="F:ATP hydrolysis activity"/>
    <property type="evidence" value="ECO:0007669"/>
    <property type="project" value="InterPro"/>
</dbReference>
<evidence type="ECO:0000256" key="7">
    <source>
        <dbReference type="ARBA" id="ARBA00022989"/>
    </source>
</evidence>
<reference evidence="10 11" key="1">
    <citation type="journal article" date="2021" name="Elife">
        <title>Chloroplast acquisition without the gene transfer in kleptoplastic sea slugs, Plakobranchus ocellatus.</title>
        <authorList>
            <person name="Maeda T."/>
            <person name="Takahashi S."/>
            <person name="Yoshida T."/>
            <person name="Shimamura S."/>
            <person name="Takaki Y."/>
            <person name="Nagai Y."/>
            <person name="Toyoda A."/>
            <person name="Suzuki Y."/>
            <person name="Arimoto A."/>
            <person name="Ishii H."/>
            <person name="Satoh N."/>
            <person name="Nishiyama T."/>
            <person name="Hasebe M."/>
            <person name="Maruyama T."/>
            <person name="Minagawa J."/>
            <person name="Obokata J."/>
            <person name="Shigenobu S."/>
        </authorList>
    </citation>
    <scope>NUCLEOTIDE SEQUENCE [LARGE SCALE GENOMIC DNA]</scope>
</reference>
<organism evidence="10 11">
    <name type="scientific">Elysia marginata</name>
    <dbReference type="NCBI Taxonomy" id="1093978"/>
    <lineage>
        <taxon>Eukaryota</taxon>
        <taxon>Metazoa</taxon>
        <taxon>Spiralia</taxon>
        <taxon>Lophotrochozoa</taxon>
        <taxon>Mollusca</taxon>
        <taxon>Gastropoda</taxon>
        <taxon>Heterobranchia</taxon>
        <taxon>Euthyneura</taxon>
        <taxon>Panpulmonata</taxon>
        <taxon>Sacoglossa</taxon>
        <taxon>Placobranchoidea</taxon>
        <taxon>Plakobranchidae</taxon>
        <taxon>Elysia</taxon>
    </lineage>
</organism>
<dbReference type="PANTHER" id="PTHR19229">
    <property type="entry name" value="ATP-BINDING CASSETTE TRANSPORTER SUBFAMILY A ABCA"/>
    <property type="match status" value="1"/>
</dbReference>
<dbReference type="InterPro" id="IPR027417">
    <property type="entry name" value="P-loop_NTPase"/>
</dbReference>
<keyword evidence="6 10" id="KW-0067">ATP-binding</keyword>
<evidence type="ECO:0000256" key="6">
    <source>
        <dbReference type="ARBA" id="ARBA00022840"/>
    </source>
</evidence>
<evidence type="ECO:0000256" key="1">
    <source>
        <dbReference type="ARBA" id="ARBA00004141"/>
    </source>
</evidence>
<dbReference type="PROSITE" id="PS00211">
    <property type="entry name" value="ABC_TRANSPORTER_1"/>
    <property type="match status" value="1"/>
</dbReference>
<evidence type="ECO:0000259" key="9">
    <source>
        <dbReference type="PROSITE" id="PS50893"/>
    </source>
</evidence>
<dbReference type="Proteomes" id="UP000762676">
    <property type="component" value="Unassembled WGS sequence"/>
</dbReference>
<dbReference type="InterPro" id="IPR026082">
    <property type="entry name" value="ABCA"/>
</dbReference>
<dbReference type="GO" id="GO:0016020">
    <property type="term" value="C:membrane"/>
    <property type="evidence" value="ECO:0007669"/>
    <property type="project" value="UniProtKB-SubCell"/>
</dbReference>
<dbReference type="PANTHER" id="PTHR19229:SF250">
    <property type="entry name" value="ABC TRANSPORTER DOMAIN-CONTAINING PROTEIN-RELATED"/>
    <property type="match status" value="1"/>
</dbReference>
<dbReference type="InterPro" id="IPR003439">
    <property type="entry name" value="ABC_transporter-like_ATP-bd"/>
</dbReference>
<keyword evidence="7" id="KW-1133">Transmembrane helix</keyword>
<gene>
    <name evidence="10" type="ORF">ElyMa_004844000</name>
</gene>
<keyword evidence="11" id="KW-1185">Reference proteome</keyword>
<dbReference type="CDD" id="cd03263">
    <property type="entry name" value="ABC_subfamily_A"/>
    <property type="match status" value="1"/>
</dbReference>
<keyword evidence="8" id="KW-0472">Membrane</keyword>
<feature type="domain" description="ABC transporter" evidence="9">
    <location>
        <begin position="40"/>
        <end position="269"/>
    </location>
</feature>
<accession>A0AAV4IMF5</accession>
<dbReference type="SMART" id="SM00382">
    <property type="entry name" value="AAA"/>
    <property type="match status" value="1"/>
</dbReference>
<dbReference type="Pfam" id="PF00005">
    <property type="entry name" value="ABC_tran"/>
    <property type="match status" value="1"/>
</dbReference>
<dbReference type="InterPro" id="IPR003593">
    <property type="entry name" value="AAA+_ATPase"/>
</dbReference>
<dbReference type="EMBL" id="BMAT01009686">
    <property type="protein sequence ID" value="GFS11823.1"/>
    <property type="molecule type" value="Genomic_DNA"/>
</dbReference>
<comment type="caution">
    <text evidence="10">The sequence shown here is derived from an EMBL/GenBank/DDBJ whole genome shotgun (WGS) entry which is preliminary data.</text>
</comment>
<dbReference type="GO" id="GO:0005319">
    <property type="term" value="F:lipid transporter activity"/>
    <property type="evidence" value="ECO:0007669"/>
    <property type="project" value="TreeGrafter"/>
</dbReference>
<dbReference type="FunFam" id="3.40.50.300:FF:000298">
    <property type="entry name" value="ATP-binding cassette sub-family A member 12"/>
    <property type="match status" value="1"/>
</dbReference>
<evidence type="ECO:0000256" key="4">
    <source>
        <dbReference type="ARBA" id="ARBA00022737"/>
    </source>
</evidence>
<comment type="subcellular location">
    <subcellularLocation>
        <location evidence="1">Membrane</location>
        <topology evidence="1">Multi-pass membrane protein</topology>
    </subcellularLocation>
</comment>
<dbReference type="InterPro" id="IPR017871">
    <property type="entry name" value="ABC_transporter-like_CS"/>
</dbReference>
<evidence type="ECO:0000313" key="10">
    <source>
        <dbReference type="EMBL" id="GFS11823.1"/>
    </source>
</evidence>
<keyword evidence="2" id="KW-0813">Transport</keyword>
<evidence type="ECO:0000313" key="11">
    <source>
        <dbReference type="Proteomes" id="UP000762676"/>
    </source>
</evidence>
<keyword evidence="4" id="KW-0677">Repeat</keyword>
<evidence type="ECO:0000256" key="5">
    <source>
        <dbReference type="ARBA" id="ARBA00022741"/>
    </source>
</evidence>
<proteinExistence type="predicted"/>
<name>A0AAV4IMF5_9GAST</name>
<sequence>MYPDQKTYWLGYKGSNAQYEYENPDTKHFEKDPMGLNAGIQIAQLRKEFGNNVAVEGISMKMYDGQITVLLGHNGAGKTTTMSMLTGFIPPTSGTAQVNGSDIRKDIQGVRESLGLCPQHNILFDSLTVQEHLIFFAKLKGVSGPDVDKEVMSTVRQVDLDGKLKASSESLSGGQKRKLSVGIALIGGSKVVILDEPTSGMDPGARRHTWSVLQQARQDRTIVLTTHYMDEADVLGDRIAIMAEGVIKCCGSSMFLKKLYGAGYHLVVVKRSDCNVDSLTKVVQSHVPTAELESVINTEVSYILPDSESSRFPALFTELDDHKDQLGITSFGTSATTMEEVFLNSELEQEERKITYQETQTMIKMAAGKRWKKSHEDFNKKDDFKQFCIKEQTYLFGLRTGHNRLAKHMFKTFRTGESEMCKCGDFAETTKHML</sequence>
<dbReference type="GO" id="GO:0140359">
    <property type="term" value="F:ABC-type transporter activity"/>
    <property type="evidence" value="ECO:0007669"/>
    <property type="project" value="InterPro"/>
</dbReference>
<protein>
    <submittedName>
        <fullName evidence="10">ATP-binding cassette sub-family A member 3</fullName>
    </submittedName>
</protein>
<dbReference type="AlphaFoldDB" id="A0AAV4IMF5"/>
<dbReference type="GO" id="GO:0005524">
    <property type="term" value="F:ATP binding"/>
    <property type="evidence" value="ECO:0007669"/>
    <property type="project" value="UniProtKB-KW"/>
</dbReference>
<evidence type="ECO:0000256" key="2">
    <source>
        <dbReference type="ARBA" id="ARBA00022448"/>
    </source>
</evidence>
<evidence type="ECO:0000256" key="8">
    <source>
        <dbReference type="ARBA" id="ARBA00023136"/>
    </source>
</evidence>
<dbReference type="PROSITE" id="PS50893">
    <property type="entry name" value="ABC_TRANSPORTER_2"/>
    <property type="match status" value="1"/>
</dbReference>
<keyword evidence="3" id="KW-0812">Transmembrane</keyword>
<evidence type="ECO:0000256" key="3">
    <source>
        <dbReference type="ARBA" id="ARBA00022692"/>
    </source>
</evidence>
<keyword evidence="5" id="KW-0547">Nucleotide-binding</keyword>
<dbReference type="SUPFAM" id="SSF52540">
    <property type="entry name" value="P-loop containing nucleoside triphosphate hydrolases"/>
    <property type="match status" value="1"/>
</dbReference>